<organism evidence="2 3">
    <name type="scientific">Aspergillus versicolor CBS 583.65</name>
    <dbReference type="NCBI Taxonomy" id="1036611"/>
    <lineage>
        <taxon>Eukaryota</taxon>
        <taxon>Fungi</taxon>
        <taxon>Dikarya</taxon>
        <taxon>Ascomycota</taxon>
        <taxon>Pezizomycotina</taxon>
        <taxon>Eurotiomycetes</taxon>
        <taxon>Eurotiomycetidae</taxon>
        <taxon>Eurotiales</taxon>
        <taxon>Aspergillaceae</taxon>
        <taxon>Aspergillus</taxon>
        <taxon>Aspergillus subgen. Nidulantes</taxon>
    </lineage>
</organism>
<name>A0A1L9PX70_ASPVE</name>
<feature type="compositionally biased region" description="Gly residues" evidence="1">
    <location>
        <begin position="34"/>
        <end position="51"/>
    </location>
</feature>
<feature type="region of interest" description="Disordered" evidence="1">
    <location>
        <begin position="1"/>
        <end position="89"/>
    </location>
</feature>
<protein>
    <submittedName>
        <fullName evidence="2">Uncharacterized protein</fullName>
    </submittedName>
</protein>
<dbReference type="VEuPathDB" id="FungiDB:ASPVEDRAFT_45473"/>
<feature type="compositionally biased region" description="Polar residues" evidence="1">
    <location>
        <begin position="1"/>
        <end position="22"/>
    </location>
</feature>
<dbReference type="OrthoDB" id="4504900at2759"/>
<dbReference type="STRING" id="1036611.A0A1L9PX70"/>
<sequence length="133" mass="13044">MSHTQGHGATPTGNQPTTSTRGGASAFPTPANNAGGGSGWGDSGFIKGGMDSGNQLSSSPSESNPVKVSSTSGGMSSISEQKATGEASYRHDLEEAGGVPGAGSNAGAGFAYHKPGGSDTLPGWETAKGAFKR</sequence>
<accession>A0A1L9PX70</accession>
<dbReference type="AlphaFoldDB" id="A0A1L9PX70"/>
<dbReference type="Proteomes" id="UP000184073">
    <property type="component" value="Unassembled WGS sequence"/>
</dbReference>
<evidence type="ECO:0000313" key="2">
    <source>
        <dbReference type="EMBL" id="OJJ06053.1"/>
    </source>
</evidence>
<feature type="compositionally biased region" description="Polar residues" evidence="1">
    <location>
        <begin position="52"/>
        <end position="68"/>
    </location>
</feature>
<dbReference type="EMBL" id="KV878134">
    <property type="protein sequence ID" value="OJJ06053.1"/>
    <property type="molecule type" value="Genomic_DNA"/>
</dbReference>
<proteinExistence type="predicted"/>
<dbReference type="GeneID" id="63728807"/>
<feature type="compositionally biased region" description="Low complexity" evidence="1">
    <location>
        <begin position="69"/>
        <end position="79"/>
    </location>
</feature>
<evidence type="ECO:0000313" key="3">
    <source>
        <dbReference type="Proteomes" id="UP000184073"/>
    </source>
</evidence>
<keyword evidence="3" id="KW-1185">Reference proteome</keyword>
<dbReference type="RefSeq" id="XP_040671815.1">
    <property type="nucleotide sequence ID" value="XM_040813296.1"/>
</dbReference>
<evidence type="ECO:0000256" key="1">
    <source>
        <dbReference type="SAM" id="MobiDB-lite"/>
    </source>
</evidence>
<reference evidence="3" key="1">
    <citation type="journal article" date="2017" name="Genome Biol.">
        <title>Comparative genomics reveals high biological diversity and specific adaptations in the industrially and medically important fungal genus Aspergillus.</title>
        <authorList>
            <person name="de Vries R.P."/>
            <person name="Riley R."/>
            <person name="Wiebenga A."/>
            <person name="Aguilar-Osorio G."/>
            <person name="Amillis S."/>
            <person name="Uchima C.A."/>
            <person name="Anderluh G."/>
            <person name="Asadollahi M."/>
            <person name="Askin M."/>
            <person name="Barry K."/>
            <person name="Battaglia E."/>
            <person name="Bayram O."/>
            <person name="Benocci T."/>
            <person name="Braus-Stromeyer S.A."/>
            <person name="Caldana C."/>
            <person name="Canovas D."/>
            <person name="Cerqueira G.C."/>
            <person name="Chen F."/>
            <person name="Chen W."/>
            <person name="Choi C."/>
            <person name="Clum A."/>
            <person name="Dos Santos R.A."/>
            <person name="Damasio A.R."/>
            <person name="Diallinas G."/>
            <person name="Emri T."/>
            <person name="Fekete E."/>
            <person name="Flipphi M."/>
            <person name="Freyberg S."/>
            <person name="Gallo A."/>
            <person name="Gournas C."/>
            <person name="Habgood R."/>
            <person name="Hainaut M."/>
            <person name="Harispe M.L."/>
            <person name="Henrissat B."/>
            <person name="Hilden K.S."/>
            <person name="Hope R."/>
            <person name="Hossain A."/>
            <person name="Karabika E."/>
            <person name="Karaffa L."/>
            <person name="Karanyi Z."/>
            <person name="Krasevec N."/>
            <person name="Kuo A."/>
            <person name="Kusch H."/>
            <person name="LaButti K."/>
            <person name="Lagendijk E.L."/>
            <person name="Lapidus A."/>
            <person name="Levasseur A."/>
            <person name="Lindquist E."/>
            <person name="Lipzen A."/>
            <person name="Logrieco A.F."/>
            <person name="MacCabe A."/>
            <person name="Maekelae M.R."/>
            <person name="Malavazi I."/>
            <person name="Melin P."/>
            <person name="Meyer V."/>
            <person name="Mielnichuk N."/>
            <person name="Miskei M."/>
            <person name="Molnar A.P."/>
            <person name="Mule G."/>
            <person name="Ngan C.Y."/>
            <person name="Orejas M."/>
            <person name="Orosz E."/>
            <person name="Ouedraogo J.P."/>
            <person name="Overkamp K.M."/>
            <person name="Park H.-S."/>
            <person name="Perrone G."/>
            <person name="Piumi F."/>
            <person name="Punt P.J."/>
            <person name="Ram A.F."/>
            <person name="Ramon A."/>
            <person name="Rauscher S."/>
            <person name="Record E."/>
            <person name="Riano-Pachon D.M."/>
            <person name="Robert V."/>
            <person name="Roehrig J."/>
            <person name="Ruller R."/>
            <person name="Salamov A."/>
            <person name="Salih N.S."/>
            <person name="Samson R.A."/>
            <person name="Sandor E."/>
            <person name="Sanguinetti M."/>
            <person name="Schuetze T."/>
            <person name="Sepcic K."/>
            <person name="Shelest E."/>
            <person name="Sherlock G."/>
            <person name="Sophianopoulou V."/>
            <person name="Squina F.M."/>
            <person name="Sun H."/>
            <person name="Susca A."/>
            <person name="Todd R.B."/>
            <person name="Tsang A."/>
            <person name="Unkles S.E."/>
            <person name="van de Wiele N."/>
            <person name="van Rossen-Uffink D."/>
            <person name="Oliveira J.V."/>
            <person name="Vesth T.C."/>
            <person name="Visser J."/>
            <person name="Yu J.-H."/>
            <person name="Zhou M."/>
            <person name="Andersen M.R."/>
            <person name="Archer D.B."/>
            <person name="Baker S.E."/>
            <person name="Benoit I."/>
            <person name="Brakhage A.A."/>
            <person name="Braus G.H."/>
            <person name="Fischer R."/>
            <person name="Frisvad J.C."/>
            <person name="Goldman G.H."/>
            <person name="Houbraken J."/>
            <person name="Oakley B."/>
            <person name="Pocsi I."/>
            <person name="Scazzocchio C."/>
            <person name="Seiboth B."/>
            <person name="vanKuyk P.A."/>
            <person name="Wortman J."/>
            <person name="Dyer P.S."/>
            <person name="Grigoriev I.V."/>
        </authorList>
    </citation>
    <scope>NUCLEOTIDE SEQUENCE [LARGE SCALE GENOMIC DNA]</scope>
    <source>
        <strain evidence="3">CBS 583.65</strain>
    </source>
</reference>
<gene>
    <name evidence="2" type="ORF">ASPVEDRAFT_45473</name>
</gene>